<reference evidence="4" key="1">
    <citation type="submission" date="2019-05" db="EMBL/GenBank/DDBJ databases">
        <title>Genome sequence and methylation pattern of the halophilic Archaeon Natrinema versiforme BOL5-4.</title>
        <authorList>
            <person name="DasSarma P."/>
            <person name="Anton B.P."/>
            <person name="DasSarma S.L."/>
            <person name="Martinez F.L."/>
            <person name="Guzman D."/>
            <person name="Roberts R.J."/>
            <person name="DasSarma S."/>
        </authorList>
    </citation>
    <scope>NUCLEOTIDE SEQUENCE [LARGE SCALE GENOMIC DNA]</scope>
    <source>
        <strain evidence="4">BOL5-4</strain>
    </source>
</reference>
<evidence type="ECO:0000313" key="3">
    <source>
        <dbReference type="EMBL" id="QCS43704.1"/>
    </source>
</evidence>
<feature type="compositionally biased region" description="Low complexity" evidence="1">
    <location>
        <begin position="256"/>
        <end position="274"/>
    </location>
</feature>
<dbReference type="RefSeq" id="WP_138246156.1">
    <property type="nucleotide sequence ID" value="NZ_CP040330.1"/>
</dbReference>
<name>A0A4P8WK67_9EURY</name>
<dbReference type="Proteomes" id="UP000302218">
    <property type="component" value="Chromosome"/>
</dbReference>
<dbReference type="GeneID" id="40266726"/>
<sequence>MSSPPDTETTTTALDILAEPQRRYLLATLLDREGSSAVVGSTASEPMSIAALATEVATVEHDCPIVTDDQCERVHVSLVHKHVPRLVDTGMLCEIAGEDATTVALTDHPILETEWVRTLLDDPTGDAFAVSEATLNRTLAALRNPRSRAVCAALARRRGAVPVADLAAAVVAREASDGTRLVDISEAECRTVTAALAHEHLPALSDAGLVAYDDIANGVELATDAPQWRVDWIAEGLLGEAADLVRAASERRASAGETGAAIEATATPSTAPEAGESGDETGVRTDTCWTLEGRTNVFDRGHEIADGAEDELFVMVPNAEMLRPACLERWQAAADRGVDVYVGSRSPRVRDTVRSAVPTATVCKPQFDWLNFPMEATYHGYVVFADRESAMLVTIDDSRPDGEPRIGAITGDGRANALVSVVCEQLGPRLDRLTPTGNARDGRPLPM</sequence>
<gene>
    <name evidence="3" type="ORF">FEJ81_15595</name>
</gene>
<evidence type="ECO:0000256" key="1">
    <source>
        <dbReference type="SAM" id="MobiDB-lite"/>
    </source>
</evidence>
<evidence type="ECO:0000313" key="4">
    <source>
        <dbReference type="Proteomes" id="UP000302218"/>
    </source>
</evidence>
<proteinExistence type="predicted"/>
<dbReference type="AlphaFoldDB" id="A0A4P8WK67"/>
<dbReference type="OrthoDB" id="247722at2157"/>
<dbReference type="Gene3D" id="1.10.10.10">
    <property type="entry name" value="Winged helix-like DNA-binding domain superfamily/Winged helix DNA-binding domain"/>
    <property type="match status" value="1"/>
</dbReference>
<feature type="domain" description="DUF7344" evidence="2">
    <location>
        <begin position="141"/>
        <end position="216"/>
    </location>
</feature>
<accession>A0A4P8WK67</accession>
<dbReference type="InterPro" id="IPR055768">
    <property type="entry name" value="DUF7344"/>
</dbReference>
<protein>
    <recommendedName>
        <fullName evidence="2">DUF7344 domain-containing protein</fullName>
    </recommendedName>
</protein>
<evidence type="ECO:0000259" key="2">
    <source>
        <dbReference type="Pfam" id="PF24035"/>
    </source>
</evidence>
<organism evidence="3 4">
    <name type="scientific">Natrinema versiforme</name>
    <dbReference type="NCBI Taxonomy" id="88724"/>
    <lineage>
        <taxon>Archaea</taxon>
        <taxon>Methanobacteriati</taxon>
        <taxon>Methanobacteriota</taxon>
        <taxon>Stenosarchaea group</taxon>
        <taxon>Halobacteria</taxon>
        <taxon>Halobacteriales</taxon>
        <taxon>Natrialbaceae</taxon>
        <taxon>Natrinema</taxon>
    </lineage>
</organism>
<dbReference type="KEGG" id="nvr:FEJ81_15595"/>
<dbReference type="Pfam" id="PF24035">
    <property type="entry name" value="DUF7344"/>
    <property type="match status" value="2"/>
</dbReference>
<feature type="domain" description="DUF7344" evidence="2">
    <location>
        <begin position="15"/>
        <end position="91"/>
    </location>
</feature>
<feature type="region of interest" description="Disordered" evidence="1">
    <location>
        <begin position="256"/>
        <end position="284"/>
    </location>
</feature>
<dbReference type="EMBL" id="CP040330">
    <property type="protein sequence ID" value="QCS43704.1"/>
    <property type="molecule type" value="Genomic_DNA"/>
</dbReference>
<dbReference type="InterPro" id="IPR036388">
    <property type="entry name" value="WH-like_DNA-bd_sf"/>
</dbReference>